<feature type="region of interest" description="Disordered" evidence="1">
    <location>
        <begin position="239"/>
        <end position="383"/>
    </location>
</feature>
<dbReference type="InterPro" id="IPR009602">
    <property type="entry name" value="CBAR/FAM92"/>
</dbReference>
<evidence type="ECO:0000313" key="2">
    <source>
        <dbReference type="EMBL" id="KAF6040026.1"/>
    </source>
</evidence>
<dbReference type="OrthoDB" id="60621at2759"/>
<dbReference type="GO" id="GO:0060271">
    <property type="term" value="P:cilium assembly"/>
    <property type="evidence" value="ECO:0007669"/>
    <property type="project" value="TreeGrafter"/>
</dbReference>
<organism evidence="2 3">
    <name type="scientific">Bugula neritina</name>
    <name type="common">Brown bryozoan</name>
    <name type="synonym">Sertularia neritina</name>
    <dbReference type="NCBI Taxonomy" id="10212"/>
    <lineage>
        <taxon>Eukaryota</taxon>
        <taxon>Metazoa</taxon>
        <taxon>Spiralia</taxon>
        <taxon>Lophotrochozoa</taxon>
        <taxon>Bryozoa</taxon>
        <taxon>Gymnolaemata</taxon>
        <taxon>Cheilostomatida</taxon>
        <taxon>Flustrina</taxon>
        <taxon>Buguloidea</taxon>
        <taxon>Bugulidae</taxon>
        <taxon>Bugula</taxon>
    </lineage>
</organism>
<dbReference type="PANTHER" id="PTHR21223:SF2">
    <property type="entry name" value="CBY1-INTERACTING BAR DOMAIN-CONTAINING PROTEIN HOMOLOG"/>
    <property type="match status" value="1"/>
</dbReference>
<keyword evidence="3" id="KW-1185">Reference proteome</keyword>
<dbReference type="SUPFAM" id="SSF103657">
    <property type="entry name" value="BAR/IMD domain-like"/>
    <property type="match status" value="1"/>
</dbReference>
<evidence type="ECO:0000313" key="3">
    <source>
        <dbReference type="Proteomes" id="UP000593567"/>
    </source>
</evidence>
<comment type="caution">
    <text evidence="2">The sequence shown here is derived from an EMBL/GenBank/DDBJ whole genome shotgun (WGS) entry which is preliminary data.</text>
</comment>
<dbReference type="PANTHER" id="PTHR21223">
    <property type="entry name" value="CBY1-INTERACTING BAR DOMAIN-CONTAINING PROTEIN HOMOLOG"/>
    <property type="match status" value="1"/>
</dbReference>
<feature type="compositionally biased region" description="Polar residues" evidence="1">
    <location>
        <begin position="241"/>
        <end position="252"/>
    </location>
</feature>
<feature type="compositionally biased region" description="Polar residues" evidence="1">
    <location>
        <begin position="273"/>
        <end position="294"/>
    </location>
</feature>
<dbReference type="GO" id="GO:0036064">
    <property type="term" value="C:ciliary basal body"/>
    <property type="evidence" value="ECO:0007669"/>
    <property type="project" value="TreeGrafter"/>
</dbReference>
<feature type="compositionally biased region" description="Polar residues" evidence="1">
    <location>
        <begin position="318"/>
        <end position="342"/>
    </location>
</feature>
<dbReference type="AlphaFoldDB" id="A0A7J7KPC1"/>
<dbReference type="Proteomes" id="UP000593567">
    <property type="component" value="Unassembled WGS sequence"/>
</dbReference>
<feature type="compositionally biased region" description="Acidic residues" evidence="1">
    <location>
        <begin position="347"/>
        <end position="370"/>
    </location>
</feature>
<dbReference type="EMBL" id="VXIV02000188">
    <property type="protein sequence ID" value="KAF6040026.1"/>
    <property type="molecule type" value="Genomic_DNA"/>
</dbReference>
<gene>
    <name evidence="2" type="ORF">EB796_001713</name>
</gene>
<dbReference type="InterPro" id="IPR027267">
    <property type="entry name" value="AH/BAR_dom_sf"/>
</dbReference>
<name>A0A7J7KPC1_BUGNE</name>
<dbReference type="Gene3D" id="1.20.1270.60">
    <property type="entry name" value="Arfaptin homology (AH) domain/BAR domain"/>
    <property type="match status" value="1"/>
</dbReference>
<accession>A0A7J7KPC1</accession>
<proteinExistence type="predicted"/>
<protein>
    <submittedName>
        <fullName evidence="2">SERGEF</fullName>
    </submittedName>
</protein>
<dbReference type="GO" id="GO:0035869">
    <property type="term" value="C:ciliary transition zone"/>
    <property type="evidence" value="ECO:0007669"/>
    <property type="project" value="TreeGrafter"/>
</dbReference>
<evidence type="ECO:0000256" key="1">
    <source>
        <dbReference type="SAM" id="MobiDB-lite"/>
    </source>
</evidence>
<reference evidence="2" key="1">
    <citation type="submission" date="2020-06" db="EMBL/GenBank/DDBJ databases">
        <title>Draft genome of Bugula neritina, a colonial animal packing powerful symbionts and potential medicines.</title>
        <authorList>
            <person name="Rayko M."/>
        </authorList>
    </citation>
    <scope>NUCLEOTIDE SEQUENCE [LARGE SCALE GENOMIC DNA]</scope>
    <source>
        <strain evidence="2">Kwan_BN1</strain>
    </source>
</reference>
<dbReference type="Pfam" id="PF06730">
    <property type="entry name" value="FAM92"/>
    <property type="match status" value="1"/>
</dbReference>
<sequence length="383" mass="42875">MTLNMSTRSSNTLSMDFDSRTSSHKSKFIRDRVTHVETSFGNLCDTFGALARKNGKLRDKQDELCQHLLQYSENVTYNSSSAAALSQVSRELACCNDYQDALVKRVESHVVEPLRIFDTVIKNSREDIKSAFTAYDKEQKSKRAVDNMREKHPSDRHKLNLAETEHHKAQVQASRSAKGLEEAIDSFEEKKLVDLKKTLGNYMRIQMSYHAKCLEALTKAYKSVLVIEPEEDLEEFRNILHPTSATERQQMMRSVGGGSRMSLNSQRSEHSLRSTTGSRSSVSKPATPQKSSPARSAPPKNIPQRSTPPATSGKLDMFTTQSARPATAPSQSKASPPRTTAKPSMMGDDDSEDETESDDDLSESSLEEVDPMYASIDKNRNRK</sequence>